<evidence type="ECO:0000256" key="3">
    <source>
        <dbReference type="PIRSR" id="PIRSR603782-1"/>
    </source>
</evidence>
<dbReference type="RefSeq" id="WP_254160257.1">
    <property type="nucleotide sequence ID" value="NZ_CP100355.1"/>
</dbReference>
<dbReference type="EMBL" id="CP100355">
    <property type="protein sequence ID" value="UTF55339.1"/>
    <property type="molecule type" value="Genomic_DNA"/>
</dbReference>
<sequence length="281" mass="30477">MDRRTYLGGLSTAGLAGVAGCLGSVESVLGEDEPEPGRGNWGDGQTALETPTEDRGDPVHPIYGQEMPSFSFPDPLTGETVSSGDLEGEKSYLMTFFYTSCPDGACPALLLRLRRAQADAVENDYVDDLDLLAITFDPERDTPEVLEEYAGQQGADLEVGNWHFLRPEDNETAHTTLDDTFGMKLERVEDHEAAGHGDGNESEDDEDHENDSEGTDGNSNDSSGHENDSSGGEHDHGDYAFTHINLILLVNEHGVVERSYPRGTTVDTSKVLEDVRTVVGQ</sequence>
<dbReference type="SUPFAM" id="SSF52833">
    <property type="entry name" value="Thioredoxin-like"/>
    <property type="match status" value="1"/>
</dbReference>
<dbReference type="CDD" id="cd02968">
    <property type="entry name" value="SCO"/>
    <property type="match status" value="1"/>
</dbReference>
<dbReference type="GeneID" id="73290150"/>
<dbReference type="PANTHER" id="PTHR12151">
    <property type="entry name" value="ELECTRON TRANSPORT PROTIN SCO1/SENC FAMILY MEMBER"/>
    <property type="match status" value="1"/>
</dbReference>
<evidence type="ECO:0000313" key="8">
    <source>
        <dbReference type="Proteomes" id="UP001056855"/>
    </source>
</evidence>
<proteinExistence type="inferred from homology"/>
<dbReference type="PROSITE" id="PS51352">
    <property type="entry name" value="THIOREDOXIN_2"/>
    <property type="match status" value="1"/>
</dbReference>
<feature type="region of interest" description="Disordered" evidence="5">
    <location>
        <begin position="192"/>
        <end position="237"/>
    </location>
</feature>
<reference evidence="7" key="1">
    <citation type="submission" date="2022-06" db="EMBL/GenBank/DDBJ databases">
        <title>Diverse halophilic archaea isolated from saline environments.</title>
        <authorList>
            <person name="Cui H.-L."/>
        </authorList>
    </citation>
    <scope>NUCLEOTIDE SEQUENCE</scope>
    <source>
        <strain evidence="7">WLHS1</strain>
    </source>
</reference>
<dbReference type="Pfam" id="PF02630">
    <property type="entry name" value="SCO1-SenC"/>
    <property type="match status" value="1"/>
</dbReference>
<name>A0A9E7NE76_9EURY</name>
<evidence type="ECO:0000256" key="4">
    <source>
        <dbReference type="PIRSR" id="PIRSR603782-2"/>
    </source>
</evidence>
<evidence type="ECO:0000256" key="1">
    <source>
        <dbReference type="ARBA" id="ARBA00010996"/>
    </source>
</evidence>
<dbReference type="InterPro" id="IPR003782">
    <property type="entry name" value="SCO1/SenC"/>
</dbReference>
<evidence type="ECO:0000256" key="2">
    <source>
        <dbReference type="ARBA" id="ARBA00023008"/>
    </source>
</evidence>
<accession>A0A9E7NE76</accession>
<dbReference type="PROSITE" id="PS51257">
    <property type="entry name" value="PROKAR_LIPOPROTEIN"/>
    <property type="match status" value="1"/>
</dbReference>
<dbReference type="AlphaFoldDB" id="A0A9E7NE76"/>
<protein>
    <submittedName>
        <fullName evidence="7">SCO family protein</fullName>
    </submittedName>
</protein>
<comment type="similarity">
    <text evidence="1">Belongs to the SCO1/2 family.</text>
</comment>
<dbReference type="Gene3D" id="3.40.30.10">
    <property type="entry name" value="Glutaredoxin"/>
    <property type="match status" value="1"/>
</dbReference>
<feature type="disulfide bond" description="Redox-active" evidence="4">
    <location>
        <begin position="101"/>
        <end position="106"/>
    </location>
</feature>
<dbReference type="GO" id="GO:0046872">
    <property type="term" value="F:metal ion binding"/>
    <property type="evidence" value="ECO:0007669"/>
    <property type="project" value="UniProtKB-KW"/>
</dbReference>
<feature type="binding site" evidence="3">
    <location>
        <position position="106"/>
    </location>
    <ligand>
        <name>Cu cation</name>
        <dbReference type="ChEBI" id="CHEBI:23378"/>
    </ligand>
</feature>
<evidence type="ECO:0000259" key="6">
    <source>
        <dbReference type="PROSITE" id="PS51352"/>
    </source>
</evidence>
<keyword evidence="8" id="KW-1185">Reference proteome</keyword>
<evidence type="ECO:0000313" key="7">
    <source>
        <dbReference type="EMBL" id="UTF55339.1"/>
    </source>
</evidence>
<keyword evidence="2 3" id="KW-0186">Copper</keyword>
<feature type="compositionally biased region" description="Acidic residues" evidence="5">
    <location>
        <begin position="200"/>
        <end position="214"/>
    </location>
</feature>
<keyword evidence="4" id="KW-1015">Disulfide bond</keyword>
<dbReference type="KEGG" id="sawl:NGM29_08850"/>
<organism evidence="7 8">
    <name type="scientific">Natronosalvus rutilus</name>
    <dbReference type="NCBI Taxonomy" id="2953753"/>
    <lineage>
        <taxon>Archaea</taxon>
        <taxon>Methanobacteriati</taxon>
        <taxon>Methanobacteriota</taxon>
        <taxon>Stenosarchaea group</taxon>
        <taxon>Halobacteria</taxon>
        <taxon>Halobacteriales</taxon>
        <taxon>Natrialbaceae</taxon>
        <taxon>Natronosalvus</taxon>
    </lineage>
</organism>
<feature type="binding site" evidence="3">
    <location>
        <position position="101"/>
    </location>
    <ligand>
        <name>Cu cation</name>
        <dbReference type="ChEBI" id="CHEBI:23378"/>
    </ligand>
</feature>
<feature type="compositionally biased region" description="Basic and acidic residues" evidence="5">
    <location>
        <begin position="223"/>
        <end position="237"/>
    </location>
</feature>
<dbReference type="PANTHER" id="PTHR12151:SF25">
    <property type="entry name" value="LINALOOL DEHYDRATASE_ISOMERASE DOMAIN-CONTAINING PROTEIN"/>
    <property type="match status" value="1"/>
</dbReference>
<evidence type="ECO:0000256" key="5">
    <source>
        <dbReference type="SAM" id="MobiDB-lite"/>
    </source>
</evidence>
<feature type="region of interest" description="Disordered" evidence="5">
    <location>
        <begin position="27"/>
        <end position="83"/>
    </location>
</feature>
<dbReference type="InterPro" id="IPR036249">
    <property type="entry name" value="Thioredoxin-like_sf"/>
</dbReference>
<feature type="domain" description="Thioredoxin" evidence="6">
    <location>
        <begin position="61"/>
        <end position="280"/>
    </location>
</feature>
<dbReference type="Proteomes" id="UP001056855">
    <property type="component" value="Chromosome"/>
</dbReference>
<keyword evidence="3" id="KW-0479">Metal-binding</keyword>
<gene>
    <name evidence="7" type="ORF">NGM29_08850</name>
</gene>
<dbReference type="InterPro" id="IPR013766">
    <property type="entry name" value="Thioredoxin_domain"/>
</dbReference>